<sequence length="360" mass="39887">MFKKFISFLKYNNLTVFIVLVVFLLTSGVFAQTEAGQEFIGAKEIRTEGVDNTLLLEADLEKMDMDYKIEKIESDDKYYYVTYTYLDLIKKDNAWQYGIQENVRKVSQKAKVDLGKYLAQELREEYERRLSDLKKEQEKERAGGESIRTEVEEYTGVIGQALDVVGRVFTGYKAVKVRKVPAPNVPPTILAQREVKNGAEDIGSADNLTDVYEDYIASKDPDHDDVFGIIDNCPNDYNPAQLDGDDDGIGDVCDHEPESQKSNVESEEGTGTSTLDFLEGSTPEVNDEDPDQTLNSNDDGNTPPANADPSQEGNVEGGDADTSQVGSVDDGTSSEDSGFGAEETVITEEPDVVIFEIENQ</sequence>
<organism evidence="3 4">
    <name type="scientific">Candidatus Falkowbacteria bacterium RIFOXYD2_FULL_34_120</name>
    <dbReference type="NCBI Taxonomy" id="1798007"/>
    <lineage>
        <taxon>Bacteria</taxon>
        <taxon>Candidatus Falkowiibacteriota</taxon>
    </lineage>
</organism>
<dbReference type="AlphaFoldDB" id="A0A1F5TRF8"/>
<keyword evidence="1" id="KW-0175">Coiled coil</keyword>
<evidence type="ECO:0000256" key="1">
    <source>
        <dbReference type="SAM" id="Coils"/>
    </source>
</evidence>
<accession>A0A1F5TRF8</accession>
<proteinExistence type="predicted"/>
<comment type="caution">
    <text evidence="3">The sequence shown here is derived from an EMBL/GenBank/DDBJ whole genome shotgun (WGS) entry which is preliminary data.</text>
</comment>
<evidence type="ECO:0000256" key="2">
    <source>
        <dbReference type="SAM" id="MobiDB-lite"/>
    </source>
</evidence>
<evidence type="ECO:0000313" key="3">
    <source>
        <dbReference type="EMBL" id="OGF41566.1"/>
    </source>
</evidence>
<gene>
    <name evidence="3" type="ORF">A2531_02655</name>
</gene>
<dbReference type="EMBL" id="MFGO01000008">
    <property type="protein sequence ID" value="OGF41566.1"/>
    <property type="molecule type" value="Genomic_DNA"/>
</dbReference>
<dbReference type="Gene3D" id="4.10.1080.10">
    <property type="entry name" value="TSP type-3 repeat"/>
    <property type="match status" value="1"/>
</dbReference>
<evidence type="ECO:0000313" key="4">
    <source>
        <dbReference type="Proteomes" id="UP000177579"/>
    </source>
</evidence>
<feature type="region of interest" description="Disordered" evidence="2">
    <location>
        <begin position="237"/>
        <end position="360"/>
    </location>
</feature>
<name>A0A1F5TRF8_9BACT</name>
<dbReference type="GO" id="GO:0005509">
    <property type="term" value="F:calcium ion binding"/>
    <property type="evidence" value="ECO:0007669"/>
    <property type="project" value="InterPro"/>
</dbReference>
<feature type="coiled-coil region" evidence="1">
    <location>
        <begin position="116"/>
        <end position="143"/>
    </location>
</feature>
<feature type="compositionally biased region" description="Polar residues" evidence="2">
    <location>
        <begin position="321"/>
        <end position="336"/>
    </location>
</feature>
<feature type="compositionally biased region" description="Polar residues" evidence="2">
    <location>
        <begin position="292"/>
        <end position="313"/>
    </location>
</feature>
<protein>
    <submittedName>
        <fullName evidence="3">Uncharacterized protein</fullName>
    </submittedName>
</protein>
<dbReference type="InterPro" id="IPR028974">
    <property type="entry name" value="TSP_type-3_rpt"/>
</dbReference>
<dbReference type="Proteomes" id="UP000177579">
    <property type="component" value="Unassembled WGS sequence"/>
</dbReference>
<reference evidence="3 4" key="1">
    <citation type="journal article" date="2016" name="Nat. Commun.">
        <title>Thousands of microbial genomes shed light on interconnected biogeochemical processes in an aquifer system.</title>
        <authorList>
            <person name="Anantharaman K."/>
            <person name="Brown C.T."/>
            <person name="Hug L.A."/>
            <person name="Sharon I."/>
            <person name="Castelle C.J."/>
            <person name="Probst A.J."/>
            <person name="Thomas B.C."/>
            <person name="Singh A."/>
            <person name="Wilkins M.J."/>
            <person name="Karaoz U."/>
            <person name="Brodie E.L."/>
            <person name="Williams K.H."/>
            <person name="Hubbard S.S."/>
            <person name="Banfield J.F."/>
        </authorList>
    </citation>
    <scope>NUCLEOTIDE SEQUENCE [LARGE SCALE GENOMIC DNA]</scope>
</reference>